<dbReference type="PATRIC" id="fig|1280951.3.peg.437"/>
<name>A0A059G0C9_9PROT</name>
<gene>
    <name evidence="2" type="ORF">HHI_02170</name>
</gene>
<evidence type="ECO:0000256" key="1">
    <source>
        <dbReference type="SAM" id="SignalP"/>
    </source>
</evidence>
<reference evidence="2 3" key="1">
    <citation type="submission" date="2013-04" db="EMBL/GenBank/DDBJ databases">
        <title>Hyphomonas hirschiana VP5 Genome Sequencing.</title>
        <authorList>
            <person name="Lai Q."/>
            <person name="Shao Z."/>
        </authorList>
    </citation>
    <scope>NUCLEOTIDE SEQUENCE [LARGE SCALE GENOMIC DNA]</scope>
    <source>
        <strain evidence="2 3">VP5</strain>
    </source>
</reference>
<evidence type="ECO:0000313" key="3">
    <source>
        <dbReference type="Proteomes" id="UP000025061"/>
    </source>
</evidence>
<dbReference type="AlphaFoldDB" id="A0A059G0C9"/>
<keyword evidence="1" id="KW-0732">Signal</keyword>
<dbReference type="Proteomes" id="UP000025061">
    <property type="component" value="Unassembled WGS sequence"/>
</dbReference>
<proteinExistence type="predicted"/>
<sequence>MRRHILAAAALLAASLPASAETWGVNDVPSQAPTGQWSCMLWYGEGPPMMNITLMSDRNFITVAAPQFAAVADGAEGRIAYASGRGGTIALRKAADRPEAVFVFFPDEMVDAILDQFRAQGTFSLTSDEASASFPVPGLGSGIEILKTCVDAFPAEAE</sequence>
<keyword evidence="3" id="KW-1185">Reference proteome</keyword>
<dbReference type="EMBL" id="ARYI01000001">
    <property type="protein sequence ID" value="KCZ96447.1"/>
    <property type="molecule type" value="Genomic_DNA"/>
</dbReference>
<feature type="chain" id="PRO_5001577857" description="Lipoprotein" evidence="1">
    <location>
        <begin position="21"/>
        <end position="158"/>
    </location>
</feature>
<evidence type="ECO:0008006" key="4">
    <source>
        <dbReference type="Google" id="ProtNLM"/>
    </source>
</evidence>
<organism evidence="2 3">
    <name type="scientific">Hyphomonas hirschiana VP5</name>
    <dbReference type="NCBI Taxonomy" id="1280951"/>
    <lineage>
        <taxon>Bacteria</taxon>
        <taxon>Pseudomonadati</taxon>
        <taxon>Pseudomonadota</taxon>
        <taxon>Alphaproteobacteria</taxon>
        <taxon>Hyphomonadales</taxon>
        <taxon>Hyphomonadaceae</taxon>
        <taxon>Hyphomonas</taxon>
    </lineage>
</organism>
<protein>
    <recommendedName>
        <fullName evidence="4">Lipoprotein</fullName>
    </recommendedName>
</protein>
<feature type="signal peptide" evidence="1">
    <location>
        <begin position="1"/>
        <end position="20"/>
    </location>
</feature>
<accession>A0A059G0C9</accession>
<evidence type="ECO:0000313" key="2">
    <source>
        <dbReference type="EMBL" id="KCZ96447.1"/>
    </source>
</evidence>
<dbReference type="RefSeq" id="WP_035590167.1">
    <property type="nucleotide sequence ID" value="NZ_ARYI01000001.1"/>
</dbReference>
<dbReference type="OrthoDB" id="9951536at2"/>
<comment type="caution">
    <text evidence="2">The sequence shown here is derived from an EMBL/GenBank/DDBJ whole genome shotgun (WGS) entry which is preliminary data.</text>
</comment>